<keyword evidence="8" id="KW-0805">Transcription regulation</keyword>
<organism evidence="15 16">
    <name type="scientific">Metschnikowia bicuspidata var. bicuspidata NRRL YB-4993</name>
    <dbReference type="NCBI Taxonomy" id="869754"/>
    <lineage>
        <taxon>Eukaryota</taxon>
        <taxon>Fungi</taxon>
        <taxon>Dikarya</taxon>
        <taxon>Ascomycota</taxon>
        <taxon>Saccharomycotina</taxon>
        <taxon>Pichiomycetes</taxon>
        <taxon>Metschnikowiaceae</taxon>
        <taxon>Metschnikowia</taxon>
    </lineage>
</organism>
<dbReference type="Pfam" id="PF02146">
    <property type="entry name" value="SIR2"/>
    <property type="match status" value="1"/>
</dbReference>
<dbReference type="SUPFAM" id="SSF52467">
    <property type="entry name" value="DHS-like NAD/FAD-binding domain"/>
    <property type="match status" value="1"/>
</dbReference>
<dbReference type="OrthoDB" id="420264at2759"/>
<keyword evidence="5" id="KW-0808">Transferase</keyword>
<feature type="compositionally biased region" description="Low complexity" evidence="13">
    <location>
        <begin position="36"/>
        <end position="58"/>
    </location>
</feature>
<evidence type="ECO:0000256" key="10">
    <source>
        <dbReference type="ARBA" id="ARBA00023163"/>
    </source>
</evidence>
<keyword evidence="9" id="KW-0520">NAD</keyword>
<evidence type="ECO:0000256" key="2">
    <source>
        <dbReference type="ARBA" id="ARBA00004123"/>
    </source>
</evidence>
<evidence type="ECO:0000256" key="9">
    <source>
        <dbReference type="ARBA" id="ARBA00023027"/>
    </source>
</evidence>
<gene>
    <name evidence="15" type="ORF">METBIDRAFT_34825</name>
</gene>
<comment type="cofactor">
    <cofactor evidence="1">
        <name>Zn(2+)</name>
        <dbReference type="ChEBI" id="CHEBI:29105"/>
    </cofactor>
</comment>
<feature type="compositionally biased region" description="Basic and acidic residues" evidence="13">
    <location>
        <begin position="16"/>
        <end position="34"/>
    </location>
</feature>
<keyword evidence="10" id="KW-0804">Transcription</keyword>
<protein>
    <submittedName>
        <fullName evidence="15">SIR2-domain-containing protein</fullName>
    </submittedName>
</protein>
<dbReference type="Gene3D" id="3.40.50.1220">
    <property type="entry name" value="TPP-binding domain"/>
    <property type="match status" value="1"/>
</dbReference>
<evidence type="ECO:0000256" key="5">
    <source>
        <dbReference type="ARBA" id="ARBA00022679"/>
    </source>
</evidence>
<reference evidence="15 16" key="1">
    <citation type="submission" date="2016-05" db="EMBL/GenBank/DDBJ databases">
        <title>Comparative genomics of biotechnologically important yeasts.</title>
        <authorList>
            <consortium name="DOE Joint Genome Institute"/>
            <person name="Riley R."/>
            <person name="Haridas S."/>
            <person name="Wolfe K.H."/>
            <person name="Lopes M.R."/>
            <person name="Hittinger C.T."/>
            <person name="Goker M."/>
            <person name="Salamov A."/>
            <person name="Wisecaver J."/>
            <person name="Long T.M."/>
            <person name="Aerts A.L."/>
            <person name="Barry K."/>
            <person name="Choi C."/>
            <person name="Clum A."/>
            <person name="Coughlan A.Y."/>
            <person name="Deshpande S."/>
            <person name="Douglass A.P."/>
            <person name="Hanson S.J."/>
            <person name="Klenk H.-P."/>
            <person name="LaButti K."/>
            <person name="Lapidus A."/>
            <person name="Lindquist E."/>
            <person name="Lipzen A."/>
            <person name="Meier-kolthoff J.P."/>
            <person name="Ohm R.A."/>
            <person name="Otillar R.P."/>
            <person name="Pangilinan J."/>
            <person name="Peng Y."/>
            <person name="Rokas A."/>
            <person name="Rosa C.A."/>
            <person name="Scheuner C."/>
            <person name="Sibirny A.A."/>
            <person name="Slot J.C."/>
            <person name="Stielow J.B."/>
            <person name="Sun H."/>
            <person name="Kurtzman C.P."/>
            <person name="Blackwell M."/>
            <person name="Grigoriev I.V."/>
            <person name="Jeffries T.W."/>
        </authorList>
    </citation>
    <scope>NUCLEOTIDE SEQUENCE [LARGE SCALE GENOMIC DNA]</scope>
    <source>
        <strain evidence="15 16">NRRL YB-4993</strain>
    </source>
</reference>
<evidence type="ECO:0000256" key="6">
    <source>
        <dbReference type="ARBA" id="ARBA00022723"/>
    </source>
</evidence>
<dbReference type="GO" id="GO:0046872">
    <property type="term" value="F:metal ion binding"/>
    <property type="evidence" value="ECO:0007669"/>
    <property type="project" value="UniProtKB-KW"/>
</dbReference>
<dbReference type="Gene3D" id="3.30.1600.10">
    <property type="entry name" value="SIR2/SIRT2 'Small Domain"/>
    <property type="match status" value="1"/>
</dbReference>
<dbReference type="AlphaFoldDB" id="A0A1A0HFW8"/>
<dbReference type="GO" id="GO:0046970">
    <property type="term" value="F:histone H4K16 deacetylase activity, NAD-dependent"/>
    <property type="evidence" value="ECO:0007669"/>
    <property type="project" value="TreeGrafter"/>
</dbReference>
<evidence type="ECO:0000256" key="11">
    <source>
        <dbReference type="ARBA" id="ARBA00023242"/>
    </source>
</evidence>
<evidence type="ECO:0000259" key="14">
    <source>
        <dbReference type="PROSITE" id="PS50305"/>
    </source>
</evidence>
<keyword evidence="7 12" id="KW-0862">Zinc</keyword>
<dbReference type="InterPro" id="IPR026591">
    <property type="entry name" value="Sirtuin_cat_small_dom_sf"/>
</dbReference>
<dbReference type="STRING" id="869754.A0A1A0HFW8"/>
<keyword evidence="6 12" id="KW-0479">Metal-binding</keyword>
<comment type="subcellular location">
    <subcellularLocation>
        <location evidence="2">Nucleus</location>
    </subcellularLocation>
</comment>
<feature type="binding site" evidence="12">
    <location>
        <position position="318"/>
    </location>
    <ligand>
        <name>Zn(2+)</name>
        <dbReference type="ChEBI" id="CHEBI:29105"/>
    </ligand>
</feature>
<dbReference type="RefSeq" id="XP_018713273.1">
    <property type="nucleotide sequence ID" value="XM_018856528.1"/>
</dbReference>
<evidence type="ECO:0000256" key="1">
    <source>
        <dbReference type="ARBA" id="ARBA00001947"/>
    </source>
</evidence>
<keyword evidence="4" id="KW-0678">Repressor</keyword>
<accession>A0A1A0HFW8</accession>
<dbReference type="InterPro" id="IPR050134">
    <property type="entry name" value="NAD-dep_sirtuin_deacylases"/>
</dbReference>
<evidence type="ECO:0000313" key="15">
    <source>
        <dbReference type="EMBL" id="OBA22792.1"/>
    </source>
</evidence>
<dbReference type="InterPro" id="IPR029035">
    <property type="entry name" value="DHS-like_NAD/FAD-binding_dom"/>
</dbReference>
<proteinExistence type="inferred from homology"/>
<dbReference type="Proteomes" id="UP000092555">
    <property type="component" value="Unassembled WGS sequence"/>
</dbReference>
<evidence type="ECO:0000256" key="13">
    <source>
        <dbReference type="SAM" id="MobiDB-lite"/>
    </source>
</evidence>
<keyword evidence="11" id="KW-0539">Nucleus</keyword>
<dbReference type="InterPro" id="IPR003000">
    <property type="entry name" value="Sirtuin"/>
</dbReference>
<dbReference type="GO" id="GO:0070403">
    <property type="term" value="F:NAD+ binding"/>
    <property type="evidence" value="ECO:0007669"/>
    <property type="project" value="InterPro"/>
</dbReference>
<feature type="domain" description="Deacetylase sirtuin-type" evidence="14">
    <location>
        <begin position="180"/>
        <end position="453"/>
    </location>
</feature>
<name>A0A1A0HFW8_9ASCO</name>
<comment type="similarity">
    <text evidence="3">Belongs to the sirtuin family. Class I subfamily.</text>
</comment>
<dbReference type="InterPro" id="IPR007654">
    <property type="entry name" value="NAD-dep_histone_deAcase_SIR2_N"/>
</dbReference>
<dbReference type="PANTHER" id="PTHR11085">
    <property type="entry name" value="NAD-DEPENDENT PROTEIN DEACYLASE SIRTUIN-5, MITOCHONDRIAL-RELATED"/>
    <property type="match status" value="1"/>
</dbReference>
<sequence length="515" mass="56255">MEESDDESAASSPASDSERCRGEPAERPEGRAPEKTAPAAGAGRRAGFGARTTPAAPPLAGSLLAETAELPGGRTDTEGSGGLTDSEAAAVVLSDLEEAEPSETYANVHAFRKFVKRFGPQKFLERFLPPDVSGESIVQLLLSLGYVPRNLPPRVGAAHYVKLMRLLELAMGRICELRPRLENFCSVAHVLGALRTARNILVITGAGISTSLGIPDFRSSEGFYSKMAALGLEDPQEVFDIRVFHDNPMVFYSIAHMILPPKDVRAPLHRFLTLLQDKGKLLRNYTQNIDNIEANAGLRPEKMVQCHGSLASASCVTCRYQVEGTRLYPALEKGELAYCPRCDKKRLACMRRDDSADDPSFGVMKPDITFFGEDLPRAYHSQHARDLRDCDLLLSIGTSLRVAPVSDMVDKVAPHVPQVLINRDPIPSCNFDVSFLGYCDDTVSYLCDQLGRDWDIDHPDYRSIVGADRRNLEVHGTGEKGVFEVHNRARAAKLAAAAPKPAPGPDLVLLEPELP</sequence>
<evidence type="ECO:0000313" key="16">
    <source>
        <dbReference type="Proteomes" id="UP000092555"/>
    </source>
</evidence>
<dbReference type="Pfam" id="PF04574">
    <property type="entry name" value="DUF592"/>
    <property type="match status" value="2"/>
</dbReference>
<evidence type="ECO:0000256" key="12">
    <source>
        <dbReference type="PROSITE-ProRule" id="PRU00236"/>
    </source>
</evidence>
<dbReference type="InterPro" id="IPR026590">
    <property type="entry name" value="Ssirtuin_cat_dom"/>
</dbReference>
<dbReference type="GeneID" id="30029504"/>
<feature type="region of interest" description="Disordered" evidence="13">
    <location>
        <begin position="1"/>
        <end position="58"/>
    </location>
</feature>
<comment type="caution">
    <text evidence="15">The sequence shown here is derived from an EMBL/GenBank/DDBJ whole genome shotgun (WGS) entry which is preliminary data.</text>
</comment>
<feature type="binding site" evidence="12">
    <location>
        <position position="349"/>
    </location>
    <ligand>
        <name>Zn(2+)</name>
        <dbReference type="ChEBI" id="CHEBI:29105"/>
    </ligand>
</feature>
<dbReference type="PANTHER" id="PTHR11085:SF9">
    <property type="entry name" value="NAD-DEPENDENT PROTEIN DEACETYLASE SIRTUIN-1"/>
    <property type="match status" value="1"/>
</dbReference>
<dbReference type="GO" id="GO:0005634">
    <property type="term" value="C:nucleus"/>
    <property type="evidence" value="ECO:0007669"/>
    <property type="project" value="UniProtKB-SubCell"/>
</dbReference>
<feature type="binding site" evidence="12">
    <location>
        <position position="315"/>
    </location>
    <ligand>
        <name>Zn(2+)</name>
        <dbReference type="ChEBI" id="CHEBI:29105"/>
    </ligand>
</feature>
<feature type="active site" description="Proton acceptor" evidence="12">
    <location>
        <position position="307"/>
    </location>
</feature>
<evidence type="ECO:0000256" key="8">
    <source>
        <dbReference type="ARBA" id="ARBA00023015"/>
    </source>
</evidence>
<keyword evidence="16" id="KW-1185">Reference proteome</keyword>
<evidence type="ECO:0000256" key="4">
    <source>
        <dbReference type="ARBA" id="ARBA00022491"/>
    </source>
</evidence>
<evidence type="ECO:0000256" key="3">
    <source>
        <dbReference type="ARBA" id="ARBA00006924"/>
    </source>
</evidence>
<dbReference type="PROSITE" id="PS50305">
    <property type="entry name" value="SIRTUIN"/>
    <property type="match status" value="1"/>
</dbReference>
<dbReference type="EMBL" id="LXTC01000001">
    <property type="protein sequence ID" value="OBA22792.1"/>
    <property type="molecule type" value="Genomic_DNA"/>
</dbReference>
<evidence type="ECO:0000256" key="7">
    <source>
        <dbReference type="ARBA" id="ARBA00022833"/>
    </source>
</evidence>
<feature type="binding site" evidence="12">
    <location>
        <position position="342"/>
    </location>
    <ligand>
        <name>Zn(2+)</name>
        <dbReference type="ChEBI" id="CHEBI:29105"/>
    </ligand>
</feature>